<evidence type="ECO:0000313" key="2">
    <source>
        <dbReference type="EMBL" id="TCC87865.1"/>
    </source>
</evidence>
<comment type="caution">
    <text evidence="2">The sequence shown here is derived from an EMBL/GenBank/DDBJ whole genome shotgun (WGS) entry which is preliminary data.</text>
</comment>
<sequence>MNTKAIQYQNPFSKYLFAVILLLSIFNFSGFSIAPVQVKTDSQQTGRLGNTQRKPIKSLSYKSALNQLNHLKYQSSFLATDPNYLAAYHTLLFNLVFTAHNKPNLSTQQNILSYQTTITVSKNDDDDDLKC</sequence>
<dbReference type="EMBL" id="SJSM01000022">
    <property type="protein sequence ID" value="TCC87865.1"/>
    <property type="molecule type" value="Genomic_DNA"/>
</dbReference>
<accession>A0A4R0MMD1</accession>
<feature type="transmembrane region" description="Helical" evidence="1">
    <location>
        <begin position="12"/>
        <end position="34"/>
    </location>
</feature>
<dbReference type="AlphaFoldDB" id="A0A4R0MMD1"/>
<keyword evidence="1" id="KW-0472">Membrane</keyword>
<organism evidence="2 3">
    <name type="scientific">Pedobacter hiemivivus</name>
    <dbReference type="NCBI Taxonomy" id="2530454"/>
    <lineage>
        <taxon>Bacteria</taxon>
        <taxon>Pseudomonadati</taxon>
        <taxon>Bacteroidota</taxon>
        <taxon>Sphingobacteriia</taxon>
        <taxon>Sphingobacteriales</taxon>
        <taxon>Sphingobacteriaceae</taxon>
        <taxon>Pedobacter</taxon>
    </lineage>
</organism>
<dbReference type="RefSeq" id="WP_131611509.1">
    <property type="nucleotide sequence ID" value="NZ_SJSM01000022.1"/>
</dbReference>
<protein>
    <submittedName>
        <fullName evidence="2">Uncharacterized protein</fullName>
    </submittedName>
</protein>
<dbReference type="Proteomes" id="UP000291117">
    <property type="component" value="Unassembled WGS sequence"/>
</dbReference>
<keyword evidence="3" id="KW-1185">Reference proteome</keyword>
<gene>
    <name evidence="2" type="ORF">EZ444_22300</name>
</gene>
<keyword evidence="1" id="KW-1133">Transmembrane helix</keyword>
<evidence type="ECO:0000256" key="1">
    <source>
        <dbReference type="SAM" id="Phobius"/>
    </source>
</evidence>
<keyword evidence="1" id="KW-0812">Transmembrane</keyword>
<reference evidence="2 3" key="1">
    <citation type="submission" date="2019-02" db="EMBL/GenBank/DDBJ databases">
        <title>Pedobacter sp. RP-3-8 sp. nov., isolated from Arctic soil.</title>
        <authorList>
            <person name="Dahal R.H."/>
        </authorList>
    </citation>
    <scope>NUCLEOTIDE SEQUENCE [LARGE SCALE GENOMIC DNA]</scope>
    <source>
        <strain evidence="2 3">RP-3-8</strain>
    </source>
</reference>
<name>A0A4R0MMD1_9SPHI</name>
<evidence type="ECO:0000313" key="3">
    <source>
        <dbReference type="Proteomes" id="UP000291117"/>
    </source>
</evidence>
<proteinExistence type="predicted"/>